<dbReference type="SUPFAM" id="SSF109604">
    <property type="entry name" value="HD-domain/PDEase-like"/>
    <property type="match status" value="1"/>
</dbReference>
<dbReference type="EMBL" id="AUZZ01003599">
    <property type="protein sequence ID" value="EQD56507.1"/>
    <property type="molecule type" value="Genomic_DNA"/>
</dbReference>
<protein>
    <submittedName>
        <fullName evidence="1">HD superfamily phosphohydrolase</fullName>
    </submittedName>
</protein>
<dbReference type="AlphaFoldDB" id="T1AH59"/>
<keyword evidence="1" id="KW-0378">Hydrolase</keyword>
<reference evidence="1" key="2">
    <citation type="journal article" date="2014" name="ISME J.">
        <title>Microbial stratification in low pH oxic and suboxic macroscopic growths along an acid mine drainage.</title>
        <authorList>
            <person name="Mendez-Garcia C."/>
            <person name="Mesa V."/>
            <person name="Sprenger R.R."/>
            <person name="Richter M."/>
            <person name="Diez M.S."/>
            <person name="Solano J."/>
            <person name="Bargiela R."/>
            <person name="Golyshina O.V."/>
            <person name="Manteca A."/>
            <person name="Ramos J.L."/>
            <person name="Gallego J.R."/>
            <person name="Llorente I."/>
            <person name="Martins Dos Santos V.A."/>
            <person name="Jensen O.N."/>
            <person name="Pelaez A.I."/>
            <person name="Sanchez J."/>
            <person name="Ferrer M."/>
        </authorList>
    </citation>
    <scope>NUCLEOTIDE SEQUENCE</scope>
</reference>
<proteinExistence type="predicted"/>
<dbReference type="PANTHER" id="PTHR11373:SF4">
    <property type="entry name" value="DEOXYNUCLEOSIDE TRIPHOSPHATE TRIPHOSPHOHYDROLASE SAMHD1"/>
    <property type="match status" value="1"/>
</dbReference>
<organism evidence="1">
    <name type="scientific">mine drainage metagenome</name>
    <dbReference type="NCBI Taxonomy" id="410659"/>
    <lineage>
        <taxon>unclassified sequences</taxon>
        <taxon>metagenomes</taxon>
        <taxon>ecological metagenomes</taxon>
    </lineage>
</organism>
<dbReference type="Gene3D" id="1.10.3210.10">
    <property type="entry name" value="Hypothetical protein af1432"/>
    <property type="match status" value="1"/>
</dbReference>
<sequence length="269" mass="31248">METFMMASLSRDERQLSQYRSLFPDNKGYERNHAHEFFGIRIINKLFSEPEVRDSVQDITASDVTCLLSKDEHGSELFSTGNALNIFRRIISSEIDADRMDYILRDSWYSGASFGKIDTERLIANMEIVKQDKGSYLIGYYEKALGNIEDFLDSRYKMYKWVVRHHLMVAFDHLLKFSIYDMISSGLLSIDAFKWENYYEGKITDSTINSIIFDHGAEDNMICRSIIDRRYAPVSLFKGRSESYARFEKAVREKSSKLHDSGNYGKAPM</sequence>
<gene>
    <name evidence="1" type="ORF">B2A_05217</name>
</gene>
<accession>T1AH59</accession>
<dbReference type="CDD" id="cd00077">
    <property type="entry name" value="HDc"/>
    <property type="match status" value="1"/>
</dbReference>
<feature type="non-terminal residue" evidence="1">
    <location>
        <position position="269"/>
    </location>
</feature>
<dbReference type="GO" id="GO:0006203">
    <property type="term" value="P:dGTP catabolic process"/>
    <property type="evidence" value="ECO:0007669"/>
    <property type="project" value="TreeGrafter"/>
</dbReference>
<dbReference type="InterPro" id="IPR003607">
    <property type="entry name" value="HD/PDEase_dom"/>
</dbReference>
<dbReference type="PANTHER" id="PTHR11373">
    <property type="entry name" value="DEOXYNUCLEOSIDE TRIPHOSPHATE TRIPHOSPHOHYDROLASE"/>
    <property type="match status" value="1"/>
</dbReference>
<name>T1AH59_9ZZZZ</name>
<dbReference type="InterPro" id="IPR050135">
    <property type="entry name" value="dGTPase-like"/>
</dbReference>
<comment type="caution">
    <text evidence="1">The sequence shown here is derived from an EMBL/GenBank/DDBJ whole genome shotgun (WGS) entry which is preliminary data.</text>
</comment>
<dbReference type="GO" id="GO:0008832">
    <property type="term" value="F:dGTPase activity"/>
    <property type="evidence" value="ECO:0007669"/>
    <property type="project" value="TreeGrafter"/>
</dbReference>
<reference evidence="1" key="1">
    <citation type="submission" date="2013-08" db="EMBL/GenBank/DDBJ databases">
        <authorList>
            <person name="Mendez C."/>
            <person name="Richter M."/>
            <person name="Ferrer M."/>
            <person name="Sanchez J."/>
        </authorList>
    </citation>
    <scope>NUCLEOTIDE SEQUENCE</scope>
</reference>
<evidence type="ECO:0000313" key="1">
    <source>
        <dbReference type="EMBL" id="EQD56507.1"/>
    </source>
</evidence>